<keyword evidence="3" id="KW-1185">Reference proteome</keyword>
<accession>A0ABX7BJG2</accession>
<proteinExistence type="predicted"/>
<dbReference type="Proteomes" id="UP000595448">
    <property type="component" value="Chromosome"/>
</dbReference>
<feature type="compositionally biased region" description="Basic and acidic residues" evidence="1">
    <location>
        <begin position="14"/>
        <end position="30"/>
    </location>
</feature>
<dbReference type="RefSeq" id="WP_201102071.1">
    <property type="nucleotide sequence ID" value="NZ_CP067977.1"/>
</dbReference>
<name>A0ABX7BJG2_9CAUL</name>
<sequence>MTKGVGPVDSVRPVGERRERSRRQAERREGQGATSASRDLVPVGERIDHPAGDRIDPAKPAPAPVDPAAGAAVFAAQVIGQTRQRKGLRGGPPVLDAARSTYLGTEYSGEAERRPPVGTTKRTEV</sequence>
<dbReference type="EMBL" id="CP067977">
    <property type="protein sequence ID" value="QQQ17697.1"/>
    <property type="molecule type" value="Genomic_DNA"/>
</dbReference>
<feature type="compositionally biased region" description="Basic and acidic residues" evidence="1">
    <location>
        <begin position="45"/>
        <end position="57"/>
    </location>
</feature>
<feature type="region of interest" description="Disordered" evidence="1">
    <location>
        <begin position="105"/>
        <end position="125"/>
    </location>
</feature>
<feature type="compositionally biased region" description="Basic and acidic residues" evidence="1">
    <location>
        <begin position="110"/>
        <end position="125"/>
    </location>
</feature>
<organism evidence="2 3">
    <name type="scientific">Brevundimonas vitisensis</name>
    <dbReference type="NCBI Taxonomy" id="2800818"/>
    <lineage>
        <taxon>Bacteria</taxon>
        <taxon>Pseudomonadati</taxon>
        <taxon>Pseudomonadota</taxon>
        <taxon>Alphaproteobacteria</taxon>
        <taxon>Caulobacterales</taxon>
        <taxon>Caulobacteraceae</taxon>
        <taxon>Brevundimonas</taxon>
    </lineage>
</organism>
<protein>
    <submittedName>
        <fullName evidence="2">Uncharacterized protein</fullName>
    </submittedName>
</protein>
<evidence type="ECO:0000256" key="1">
    <source>
        <dbReference type="SAM" id="MobiDB-lite"/>
    </source>
</evidence>
<evidence type="ECO:0000313" key="3">
    <source>
        <dbReference type="Proteomes" id="UP000595448"/>
    </source>
</evidence>
<reference evidence="2 3" key="1">
    <citation type="submission" date="2021-01" db="EMBL/GenBank/DDBJ databases">
        <title>Brevundimonas vitis sp. nov., an bacterium isolated from grape (Vitis vinifera).</title>
        <authorList>
            <person name="Jiang L."/>
            <person name="Lee J."/>
        </authorList>
    </citation>
    <scope>NUCLEOTIDE SEQUENCE [LARGE SCALE GENOMIC DNA]</scope>
    <source>
        <strain evidence="2 3">GRTSA-9</strain>
    </source>
</reference>
<evidence type="ECO:0000313" key="2">
    <source>
        <dbReference type="EMBL" id="QQQ17697.1"/>
    </source>
</evidence>
<feature type="region of interest" description="Disordered" evidence="1">
    <location>
        <begin position="1"/>
        <end position="66"/>
    </location>
</feature>
<gene>
    <name evidence="2" type="ORF">JIP62_10140</name>
</gene>